<feature type="domain" description="YjiS-like" evidence="1">
    <location>
        <begin position="7"/>
        <end position="42"/>
    </location>
</feature>
<dbReference type="RefSeq" id="WP_012044429.1">
    <property type="nucleotide sequence ID" value="NZ_JABFDP010000008.1"/>
</dbReference>
<evidence type="ECO:0000259" key="1">
    <source>
        <dbReference type="Pfam" id="PF06568"/>
    </source>
</evidence>
<proteinExistence type="predicted"/>
<keyword evidence="3" id="KW-1185">Reference proteome</keyword>
<dbReference type="InterPro" id="IPR009506">
    <property type="entry name" value="YjiS-like"/>
</dbReference>
<name>A0ABS5G3H7_9BRAD</name>
<sequence>MFITAIFDILKRYVHYRTQLAYVDQLDERTLRDIGFNRDQLHAEAWRRAGFVLA</sequence>
<dbReference type="Proteomes" id="UP001314635">
    <property type="component" value="Unassembled WGS sequence"/>
</dbReference>
<organism evidence="2 3">
    <name type="scientific">Bradyrhizobium denitrificans</name>
    <dbReference type="NCBI Taxonomy" id="2734912"/>
    <lineage>
        <taxon>Bacteria</taxon>
        <taxon>Pseudomonadati</taxon>
        <taxon>Pseudomonadota</taxon>
        <taxon>Alphaproteobacteria</taxon>
        <taxon>Hyphomicrobiales</taxon>
        <taxon>Nitrobacteraceae</taxon>
        <taxon>Bradyrhizobium</taxon>
    </lineage>
</organism>
<accession>A0ABS5G3H7</accession>
<evidence type="ECO:0000313" key="3">
    <source>
        <dbReference type="Proteomes" id="UP001314635"/>
    </source>
</evidence>
<evidence type="ECO:0000313" key="2">
    <source>
        <dbReference type="EMBL" id="MBR1135829.1"/>
    </source>
</evidence>
<dbReference type="Pfam" id="PF06568">
    <property type="entry name" value="YjiS-like"/>
    <property type="match status" value="1"/>
</dbReference>
<comment type="caution">
    <text evidence="2">The sequence shown here is derived from an EMBL/GenBank/DDBJ whole genome shotgun (WGS) entry which is preliminary data.</text>
</comment>
<reference evidence="3" key="1">
    <citation type="journal article" date="2021" name="ISME J.">
        <title>Evolutionary origin and ecological implication of a unique nif island in free-living Bradyrhizobium lineages.</title>
        <authorList>
            <person name="Tao J."/>
        </authorList>
    </citation>
    <scope>NUCLEOTIDE SEQUENCE [LARGE SCALE GENOMIC DNA]</scope>
    <source>
        <strain evidence="3">SZCCT0094</strain>
    </source>
</reference>
<dbReference type="EMBL" id="JAFCLK010000007">
    <property type="protein sequence ID" value="MBR1135829.1"/>
    <property type="molecule type" value="Genomic_DNA"/>
</dbReference>
<gene>
    <name evidence="2" type="ORF">JQ619_08625</name>
</gene>
<protein>
    <submittedName>
        <fullName evidence="2">DUF1127 domain-containing protein</fullName>
    </submittedName>
</protein>